<dbReference type="InterPro" id="IPR052924">
    <property type="entry name" value="OsmC/Ohr_hydroprdx_reductase"/>
</dbReference>
<keyword evidence="2" id="KW-1185">Reference proteome</keyword>
<dbReference type="InterPro" id="IPR036102">
    <property type="entry name" value="OsmC/Ohrsf"/>
</dbReference>
<protein>
    <submittedName>
        <fullName evidence="1">OsmC family protein</fullName>
    </submittedName>
</protein>
<reference evidence="1 2" key="1">
    <citation type="submission" date="2021-11" db="EMBL/GenBank/DDBJ databases">
        <authorList>
            <person name="Liang Q."/>
            <person name="Mou H."/>
            <person name="Liu Z."/>
        </authorList>
    </citation>
    <scope>NUCLEOTIDE SEQUENCE [LARGE SCALE GENOMIC DNA]</scope>
    <source>
        <strain evidence="1 2">CHU3</strain>
    </source>
</reference>
<dbReference type="RefSeq" id="WP_263570327.1">
    <property type="nucleotide sequence ID" value="NZ_JAJIRN010000003.1"/>
</dbReference>
<dbReference type="Gene3D" id="3.30.300.20">
    <property type="match status" value="1"/>
</dbReference>
<dbReference type="Proteomes" id="UP001209701">
    <property type="component" value="Unassembled WGS sequence"/>
</dbReference>
<dbReference type="PANTHER" id="PTHR35368:SF1">
    <property type="entry name" value="HYDROPEROXIDE REDUCTASE"/>
    <property type="match status" value="1"/>
</dbReference>
<dbReference type="EMBL" id="JAJIRN010000003">
    <property type="protein sequence ID" value="MCV2367698.1"/>
    <property type="molecule type" value="Genomic_DNA"/>
</dbReference>
<dbReference type="PANTHER" id="PTHR35368">
    <property type="entry name" value="HYDROPEROXIDE REDUCTASE"/>
    <property type="match status" value="1"/>
</dbReference>
<gene>
    <name evidence="1" type="ORF">LNV07_06275</name>
</gene>
<dbReference type="Pfam" id="PF02566">
    <property type="entry name" value="OsmC"/>
    <property type="match status" value="1"/>
</dbReference>
<name>A0ABT2YCC4_9BURK</name>
<evidence type="ECO:0000313" key="2">
    <source>
        <dbReference type="Proteomes" id="UP001209701"/>
    </source>
</evidence>
<sequence>MASSSIASAMARVNAVLRKHPRAGIVEDAPALSAWCGGLRVSTQYAGGAQTITDMPVELGGSGDQPSPGWLLRAALASCAVTRIAMAAAEAGIDLQRLEASAHSRSDARGLLGLPDSDGMALFAGPGELTLRVQIAATGVAPERLRMLVDQAIALAPISQALAQPLAVALQVEICTDLPTET</sequence>
<dbReference type="InterPro" id="IPR003718">
    <property type="entry name" value="OsmC/Ohr_fam"/>
</dbReference>
<organism evidence="1 2">
    <name type="scientific">Roseateles oligotrophus</name>
    <dbReference type="NCBI Taxonomy" id="1769250"/>
    <lineage>
        <taxon>Bacteria</taxon>
        <taxon>Pseudomonadati</taxon>
        <taxon>Pseudomonadota</taxon>
        <taxon>Betaproteobacteria</taxon>
        <taxon>Burkholderiales</taxon>
        <taxon>Sphaerotilaceae</taxon>
        <taxon>Roseateles</taxon>
    </lineage>
</organism>
<accession>A0ABT2YCC4</accession>
<dbReference type="SUPFAM" id="SSF82784">
    <property type="entry name" value="OsmC-like"/>
    <property type="match status" value="1"/>
</dbReference>
<proteinExistence type="predicted"/>
<dbReference type="InterPro" id="IPR015946">
    <property type="entry name" value="KH_dom-like_a/b"/>
</dbReference>
<evidence type="ECO:0000313" key="1">
    <source>
        <dbReference type="EMBL" id="MCV2367698.1"/>
    </source>
</evidence>
<comment type="caution">
    <text evidence="1">The sequence shown here is derived from an EMBL/GenBank/DDBJ whole genome shotgun (WGS) entry which is preliminary data.</text>
</comment>